<name>A0A6J6UIU2_9ZZZZ</name>
<sequence>MFKKTIYSAVAISLLFGTSAKANVFEKATKNPKAGQVCAKKELGKKIKGLECKADGSKFRWILAAKTSTSAATKQMPNIEYKFMPDLLTALKNAGVDCANYKKDPEPGLGSRDGGTCQWGGQELTITLGAGNNAQMKELVDAFKALVTGYVLLKQNWMISLEDGSTAKILSTKLGMEVL</sequence>
<accession>A0A6J6UIU2</accession>
<proteinExistence type="predicted"/>
<evidence type="ECO:0000313" key="1">
    <source>
        <dbReference type="EMBL" id="CAB4758457.1"/>
    </source>
</evidence>
<protein>
    <submittedName>
        <fullName evidence="1">Unannotated protein</fullName>
    </submittedName>
</protein>
<gene>
    <name evidence="1" type="ORF">UFOPK2852_00645</name>
</gene>
<dbReference type="AlphaFoldDB" id="A0A6J6UIU2"/>
<dbReference type="EMBL" id="CAEZZJ010000065">
    <property type="protein sequence ID" value="CAB4758457.1"/>
    <property type="molecule type" value="Genomic_DNA"/>
</dbReference>
<organism evidence="1">
    <name type="scientific">freshwater metagenome</name>
    <dbReference type="NCBI Taxonomy" id="449393"/>
    <lineage>
        <taxon>unclassified sequences</taxon>
        <taxon>metagenomes</taxon>
        <taxon>ecological metagenomes</taxon>
    </lineage>
</organism>
<reference evidence="1" key="1">
    <citation type="submission" date="2020-05" db="EMBL/GenBank/DDBJ databases">
        <authorList>
            <person name="Chiriac C."/>
            <person name="Salcher M."/>
            <person name="Ghai R."/>
            <person name="Kavagutti S V."/>
        </authorList>
    </citation>
    <scope>NUCLEOTIDE SEQUENCE</scope>
</reference>